<dbReference type="EMBL" id="JACKWZ010000029">
    <property type="protein sequence ID" value="KAF9420757.1"/>
    <property type="molecule type" value="Genomic_DNA"/>
</dbReference>
<protein>
    <submittedName>
        <fullName evidence="1">Uncharacterized protein</fullName>
    </submittedName>
</protein>
<reference evidence="1" key="1">
    <citation type="submission" date="2020-08" db="EMBL/GenBank/DDBJ databases">
        <title>Spodoptera exigua strain:BAW_Kor-Di-RS1 Genome sequencing and assembly.</title>
        <authorList>
            <person name="Kim J."/>
            <person name="Nam H.Y."/>
            <person name="Kwon M."/>
            <person name="Choi J.H."/>
            <person name="Cho S.R."/>
            <person name="Kim G.-H."/>
        </authorList>
    </citation>
    <scope>NUCLEOTIDE SEQUENCE</scope>
    <source>
        <strain evidence="1">BAW_Kor-Di-RS1</strain>
        <tissue evidence="1">Whole-body</tissue>
    </source>
</reference>
<organism evidence="1 2">
    <name type="scientific">Spodoptera exigua</name>
    <name type="common">Beet armyworm</name>
    <name type="synonym">Noctua fulgens</name>
    <dbReference type="NCBI Taxonomy" id="7107"/>
    <lineage>
        <taxon>Eukaryota</taxon>
        <taxon>Metazoa</taxon>
        <taxon>Ecdysozoa</taxon>
        <taxon>Arthropoda</taxon>
        <taxon>Hexapoda</taxon>
        <taxon>Insecta</taxon>
        <taxon>Pterygota</taxon>
        <taxon>Neoptera</taxon>
        <taxon>Endopterygota</taxon>
        <taxon>Lepidoptera</taxon>
        <taxon>Glossata</taxon>
        <taxon>Ditrysia</taxon>
        <taxon>Noctuoidea</taxon>
        <taxon>Noctuidae</taxon>
        <taxon>Amphipyrinae</taxon>
        <taxon>Spodoptera</taxon>
    </lineage>
</organism>
<gene>
    <name evidence="1" type="ORF">HW555_003105</name>
</gene>
<accession>A0A835GPA2</accession>
<dbReference type="AlphaFoldDB" id="A0A835GPA2"/>
<proteinExistence type="predicted"/>
<sequence>MVLRNKDQWTKYEEHRLLKKSLEECWANVARGDVAGTSAVHNDIHVTKNVYIQDTKSGLGQSVTKCKLLGLKFEGESAGLEEWITRSEEAGRSFVHHCSIFNLHIQKNNTYPASGSKACVSRPGSNELSWKACAADQTPSLFYREQQIFSCHGSKRQTSFVSKGKNLSTKVDQPLLPQPQLLASVCMFFAADHTAWPRPSFR</sequence>
<name>A0A835GPA2_SPOEX</name>
<evidence type="ECO:0000313" key="1">
    <source>
        <dbReference type="EMBL" id="KAF9420757.1"/>
    </source>
</evidence>
<evidence type="ECO:0000313" key="2">
    <source>
        <dbReference type="Proteomes" id="UP000648187"/>
    </source>
</evidence>
<dbReference type="Proteomes" id="UP000648187">
    <property type="component" value="Unassembled WGS sequence"/>
</dbReference>
<comment type="caution">
    <text evidence="1">The sequence shown here is derived from an EMBL/GenBank/DDBJ whole genome shotgun (WGS) entry which is preliminary data.</text>
</comment>
<keyword evidence="2" id="KW-1185">Reference proteome</keyword>